<proteinExistence type="inferred from homology"/>
<sequence>MNRITLGSLKDLSLKEARKELINVRALVRKGIDPRTARAAEKAENTQAIIMQTLFDAWVAYVKATDQMSTLWAKRHEDRWHLHLRADLGNLLVKDINRFHLTVVLEKMALSGIKEETRKALTTLNLMLDYGLKHRHLIENPARLLKPKDFNASANDPRDRALSLEELSRLWSVLDTETSFQNESASFKITAITASAIKLLVLTGARRAEVAKMSWSELNLNTCVWLLPKERTKNSRAHVIYLSELAMKIIKNLQLITGHSPYVFDTGRNIKESHIREDTLSRYIARLRQNPKKISQLLPCLTDIEPFTVHDIRRSAATAWGEHLKTPPYIIEKMLNHQPQNKLVATYQRALYADEQKKVWLAWGELVEQQVINSNTMCQ</sequence>
<organism evidence="6 7">
    <name type="scientific">Legionella shakespearei DSM 23087</name>
    <dbReference type="NCBI Taxonomy" id="1122169"/>
    <lineage>
        <taxon>Bacteria</taxon>
        <taxon>Pseudomonadati</taxon>
        <taxon>Pseudomonadota</taxon>
        <taxon>Gammaproteobacteria</taxon>
        <taxon>Legionellales</taxon>
        <taxon>Legionellaceae</taxon>
        <taxon>Legionella</taxon>
    </lineage>
</organism>
<keyword evidence="2" id="KW-0229">DNA integration</keyword>
<dbReference type="AlphaFoldDB" id="A0A0W0YR05"/>
<dbReference type="Proteomes" id="UP000054600">
    <property type="component" value="Unassembled WGS sequence"/>
</dbReference>
<evidence type="ECO:0000256" key="3">
    <source>
        <dbReference type="ARBA" id="ARBA00023125"/>
    </source>
</evidence>
<dbReference type="InterPro" id="IPR025166">
    <property type="entry name" value="Integrase_DNA_bind_dom"/>
</dbReference>
<dbReference type="InterPro" id="IPR050808">
    <property type="entry name" value="Phage_Integrase"/>
</dbReference>
<comment type="caution">
    <text evidence="6">The sequence shown here is derived from an EMBL/GenBank/DDBJ whole genome shotgun (WGS) entry which is preliminary data.</text>
</comment>
<gene>
    <name evidence="6" type="ORF">Lsha_1993</name>
</gene>
<evidence type="ECO:0000256" key="2">
    <source>
        <dbReference type="ARBA" id="ARBA00022908"/>
    </source>
</evidence>
<evidence type="ECO:0000259" key="5">
    <source>
        <dbReference type="PROSITE" id="PS51898"/>
    </source>
</evidence>
<comment type="similarity">
    <text evidence="1">Belongs to the 'phage' integrase family.</text>
</comment>
<dbReference type="SUPFAM" id="SSF56349">
    <property type="entry name" value="DNA breaking-rejoining enzymes"/>
    <property type="match status" value="1"/>
</dbReference>
<dbReference type="EMBL" id="LNYW01000049">
    <property type="protein sequence ID" value="KTD59297.1"/>
    <property type="molecule type" value="Genomic_DNA"/>
</dbReference>
<dbReference type="InterPro" id="IPR002104">
    <property type="entry name" value="Integrase_catalytic"/>
</dbReference>
<dbReference type="eggNOG" id="COG0582">
    <property type="taxonomic scope" value="Bacteria"/>
</dbReference>
<dbReference type="Gene3D" id="1.10.443.10">
    <property type="entry name" value="Intergrase catalytic core"/>
    <property type="match status" value="1"/>
</dbReference>
<name>A0A0W0YR05_9GAMM</name>
<evidence type="ECO:0000256" key="4">
    <source>
        <dbReference type="ARBA" id="ARBA00023172"/>
    </source>
</evidence>
<accession>A0A0W0YR05</accession>
<dbReference type="InterPro" id="IPR011010">
    <property type="entry name" value="DNA_brk_join_enz"/>
</dbReference>
<protein>
    <submittedName>
        <fullName evidence="6">Phage-related integrase</fullName>
    </submittedName>
</protein>
<dbReference type="PATRIC" id="fig|1122169.6.peg.2275"/>
<dbReference type="Pfam" id="PF00589">
    <property type="entry name" value="Phage_integrase"/>
    <property type="match status" value="1"/>
</dbReference>
<dbReference type="GO" id="GO:0006310">
    <property type="term" value="P:DNA recombination"/>
    <property type="evidence" value="ECO:0007669"/>
    <property type="project" value="UniProtKB-KW"/>
</dbReference>
<dbReference type="Gene3D" id="3.30.160.390">
    <property type="entry name" value="Integrase, DNA-binding domain"/>
    <property type="match status" value="1"/>
</dbReference>
<evidence type="ECO:0000313" key="7">
    <source>
        <dbReference type="Proteomes" id="UP000054600"/>
    </source>
</evidence>
<evidence type="ECO:0000313" key="6">
    <source>
        <dbReference type="EMBL" id="KTD59297.1"/>
    </source>
</evidence>
<dbReference type="InterPro" id="IPR010998">
    <property type="entry name" value="Integrase_recombinase_N"/>
</dbReference>
<dbReference type="STRING" id="1122169.Lsha_1993"/>
<dbReference type="PANTHER" id="PTHR30629:SF2">
    <property type="entry name" value="PROPHAGE INTEGRASE INTS-RELATED"/>
    <property type="match status" value="1"/>
</dbReference>
<dbReference type="Pfam" id="PF13356">
    <property type="entry name" value="Arm-DNA-bind_3"/>
    <property type="match status" value="1"/>
</dbReference>
<reference evidence="6 7" key="1">
    <citation type="submission" date="2015-11" db="EMBL/GenBank/DDBJ databases">
        <title>Genomic analysis of 38 Legionella species identifies large and diverse effector repertoires.</title>
        <authorList>
            <person name="Burstein D."/>
            <person name="Amaro F."/>
            <person name="Zusman T."/>
            <person name="Lifshitz Z."/>
            <person name="Cohen O."/>
            <person name="Gilbert J.A."/>
            <person name="Pupko T."/>
            <person name="Shuman H.A."/>
            <person name="Segal G."/>
        </authorList>
    </citation>
    <scope>NUCLEOTIDE SEQUENCE [LARGE SCALE GENOMIC DNA]</scope>
    <source>
        <strain evidence="6 7">ATCC 49655</strain>
    </source>
</reference>
<keyword evidence="7" id="KW-1185">Reference proteome</keyword>
<dbReference type="CDD" id="cd00801">
    <property type="entry name" value="INT_P4_C"/>
    <property type="match status" value="1"/>
</dbReference>
<dbReference type="Gene3D" id="1.10.150.130">
    <property type="match status" value="1"/>
</dbReference>
<dbReference type="PANTHER" id="PTHR30629">
    <property type="entry name" value="PROPHAGE INTEGRASE"/>
    <property type="match status" value="1"/>
</dbReference>
<dbReference type="PROSITE" id="PS51898">
    <property type="entry name" value="TYR_RECOMBINASE"/>
    <property type="match status" value="1"/>
</dbReference>
<dbReference type="InterPro" id="IPR038488">
    <property type="entry name" value="Integrase_DNA-bd_sf"/>
</dbReference>
<feature type="domain" description="Tyr recombinase" evidence="5">
    <location>
        <begin position="157"/>
        <end position="361"/>
    </location>
</feature>
<keyword evidence="3" id="KW-0238">DNA-binding</keyword>
<dbReference type="GO" id="GO:0015074">
    <property type="term" value="P:DNA integration"/>
    <property type="evidence" value="ECO:0007669"/>
    <property type="project" value="UniProtKB-KW"/>
</dbReference>
<evidence type="ECO:0000256" key="1">
    <source>
        <dbReference type="ARBA" id="ARBA00008857"/>
    </source>
</evidence>
<dbReference type="GO" id="GO:0003677">
    <property type="term" value="F:DNA binding"/>
    <property type="evidence" value="ECO:0007669"/>
    <property type="project" value="UniProtKB-KW"/>
</dbReference>
<dbReference type="InterPro" id="IPR013762">
    <property type="entry name" value="Integrase-like_cat_sf"/>
</dbReference>
<keyword evidence="4" id="KW-0233">DNA recombination</keyword>